<dbReference type="Proteomes" id="UP000063699">
    <property type="component" value="Chromosome"/>
</dbReference>
<sequence length="272" mass="28046">MSRDIRAEITKQVRRPAMWLLLGIAVLQTLTFAYVIPYAGYTGTASGPVSRGLAAMLPGQFVSSAIGGLPLFAGALALIFGVLVVGSEYGWETWKTVLSQRPSRIRAYSAKLTVVAAGVAVLVLVLMAFAAAASVVVAGLAGQPLAWPSLVDILTGFGAGWLVTMMWGALGVLLGVVFRGVALPIGLGLVWMLAVQNLLSAIAAPLLTWVNDLQKALPGPNAGALVASLIGGAGPPGVEPVVGGTHAAVVIVAYLLAFSVLGGWLLQRRDIK</sequence>
<dbReference type="PANTHER" id="PTHR37305:SF1">
    <property type="entry name" value="MEMBRANE PROTEIN"/>
    <property type="match status" value="1"/>
</dbReference>
<accession>A0A0N9I9S7</accession>
<organism evidence="2 3">
    <name type="scientific">Kibdelosporangium phytohabitans</name>
    <dbReference type="NCBI Taxonomy" id="860235"/>
    <lineage>
        <taxon>Bacteria</taxon>
        <taxon>Bacillati</taxon>
        <taxon>Actinomycetota</taxon>
        <taxon>Actinomycetes</taxon>
        <taxon>Pseudonocardiales</taxon>
        <taxon>Pseudonocardiaceae</taxon>
        <taxon>Kibdelosporangium</taxon>
    </lineage>
</organism>
<feature type="transmembrane region" description="Helical" evidence="1">
    <location>
        <begin position="112"/>
        <end position="141"/>
    </location>
</feature>
<dbReference type="GO" id="GO:0140359">
    <property type="term" value="F:ABC-type transporter activity"/>
    <property type="evidence" value="ECO:0007669"/>
    <property type="project" value="InterPro"/>
</dbReference>
<dbReference type="RefSeq" id="WP_054293311.1">
    <property type="nucleotide sequence ID" value="NZ_CP012752.1"/>
</dbReference>
<reference evidence="2 3" key="1">
    <citation type="submission" date="2015-07" db="EMBL/GenBank/DDBJ databases">
        <title>Genome sequencing of Kibdelosporangium phytohabitans.</title>
        <authorList>
            <person name="Qin S."/>
            <person name="Xing K."/>
        </authorList>
    </citation>
    <scope>NUCLEOTIDE SEQUENCE [LARGE SCALE GENOMIC DNA]</scope>
    <source>
        <strain evidence="2 3">KLBMP1111</strain>
    </source>
</reference>
<dbReference type="OrthoDB" id="3376858at2"/>
<keyword evidence="1" id="KW-1133">Transmembrane helix</keyword>
<feature type="transmembrane region" description="Helical" evidence="1">
    <location>
        <begin position="189"/>
        <end position="210"/>
    </location>
</feature>
<gene>
    <name evidence="2" type="ORF">AOZ06_35140</name>
</gene>
<dbReference type="EMBL" id="CP012752">
    <property type="protein sequence ID" value="ALG11410.1"/>
    <property type="molecule type" value="Genomic_DNA"/>
</dbReference>
<name>A0A0N9I9S7_9PSEU</name>
<evidence type="ECO:0008006" key="4">
    <source>
        <dbReference type="Google" id="ProtNLM"/>
    </source>
</evidence>
<dbReference type="Pfam" id="PF12730">
    <property type="entry name" value="ABC2_membrane_4"/>
    <property type="match status" value="1"/>
</dbReference>
<proteinExistence type="predicted"/>
<dbReference type="KEGG" id="kphy:AOZ06_35140"/>
<protein>
    <recommendedName>
        <fullName evidence="4">ABC transporter permease</fullName>
    </recommendedName>
</protein>
<feature type="transmembrane region" description="Helical" evidence="1">
    <location>
        <begin position="153"/>
        <end position="177"/>
    </location>
</feature>
<dbReference type="GO" id="GO:0005886">
    <property type="term" value="C:plasma membrane"/>
    <property type="evidence" value="ECO:0007669"/>
    <property type="project" value="UniProtKB-SubCell"/>
</dbReference>
<feature type="transmembrane region" description="Helical" evidence="1">
    <location>
        <begin position="246"/>
        <end position="266"/>
    </location>
</feature>
<dbReference type="AlphaFoldDB" id="A0A0N9I9S7"/>
<feature type="transmembrane region" description="Helical" evidence="1">
    <location>
        <begin position="61"/>
        <end position="91"/>
    </location>
</feature>
<keyword evidence="3" id="KW-1185">Reference proteome</keyword>
<keyword evidence="1" id="KW-0472">Membrane</keyword>
<evidence type="ECO:0000313" key="2">
    <source>
        <dbReference type="EMBL" id="ALG11410.1"/>
    </source>
</evidence>
<keyword evidence="1" id="KW-0812">Transmembrane</keyword>
<feature type="transmembrane region" description="Helical" evidence="1">
    <location>
        <begin position="20"/>
        <end position="41"/>
    </location>
</feature>
<evidence type="ECO:0000313" key="3">
    <source>
        <dbReference type="Proteomes" id="UP000063699"/>
    </source>
</evidence>
<dbReference type="STRING" id="860235.AOZ06_35140"/>
<dbReference type="PANTHER" id="PTHR37305">
    <property type="entry name" value="INTEGRAL MEMBRANE PROTEIN-RELATED"/>
    <property type="match status" value="1"/>
</dbReference>
<evidence type="ECO:0000256" key="1">
    <source>
        <dbReference type="SAM" id="Phobius"/>
    </source>
</evidence>